<evidence type="ECO:0000313" key="1">
    <source>
        <dbReference type="EMBL" id="KZL51391.1"/>
    </source>
</evidence>
<dbReference type="EMBL" id="LWAJ01000024">
    <property type="protein sequence ID" value="KZL51391.1"/>
    <property type="molecule type" value="Genomic_DNA"/>
</dbReference>
<dbReference type="AlphaFoldDB" id="A0A166KPU6"/>
<dbReference type="Proteomes" id="UP000076555">
    <property type="component" value="Unassembled WGS sequence"/>
</dbReference>
<organism evidence="1 2">
    <name type="scientific">Nodularia spumigena CENA596</name>
    <dbReference type="NCBI Taxonomy" id="1819295"/>
    <lineage>
        <taxon>Bacteria</taxon>
        <taxon>Bacillati</taxon>
        <taxon>Cyanobacteriota</taxon>
        <taxon>Cyanophyceae</taxon>
        <taxon>Nostocales</taxon>
        <taxon>Nodulariaceae</taxon>
        <taxon>Nodularia</taxon>
    </lineage>
</organism>
<evidence type="ECO:0000313" key="2">
    <source>
        <dbReference type="Proteomes" id="UP000076555"/>
    </source>
</evidence>
<comment type="caution">
    <text evidence="1">The sequence shown here is derived from an EMBL/GenBank/DDBJ whole genome shotgun (WGS) entry which is preliminary data.</text>
</comment>
<protein>
    <submittedName>
        <fullName evidence="1">Uncharacterized protein</fullName>
    </submittedName>
</protein>
<gene>
    <name evidence="1" type="ORF">A2T98_02410</name>
</gene>
<name>A0A166KPU6_NODSP</name>
<sequence length="65" mass="7212">MARRVFIWANFSDKDEAKVGQTKRMSENFFVLHKTLVDPPKSPLKRGTLINFPPPLIKGGKGGSG</sequence>
<reference evidence="1 2" key="1">
    <citation type="submission" date="2016-04" db="EMBL/GenBank/DDBJ databases">
        <title>Draft Genome Assembly of the Bloom-forming Cyanobacterium Nodularia spumigena Strain CENA596 in Shrimp Production Ponds.</title>
        <authorList>
            <person name="Popin R.V."/>
            <person name="Rigonato J."/>
            <person name="Abreu V.A."/>
            <person name="Andreote A.P."/>
            <person name="Silveira S.B."/>
            <person name="Odebrecht C."/>
            <person name="Fiore M.F."/>
        </authorList>
    </citation>
    <scope>NUCLEOTIDE SEQUENCE [LARGE SCALE GENOMIC DNA]</scope>
    <source>
        <strain evidence="1 2">CENA596</strain>
    </source>
</reference>
<proteinExistence type="predicted"/>
<accession>A0A166KPU6</accession>